<accession>A0A6J7DRP0</accession>
<organism evidence="2">
    <name type="scientific">freshwater metagenome</name>
    <dbReference type="NCBI Taxonomy" id="449393"/>
    <lineage>
        <taxon>unclassified sequences</taxon>
        <taxon>metagenomes</taxon>
        <taxon>ecological metagenomes</taxon>
    </lineage>
</organism>
<dbReference type="Gene3D" id="3.30.470.20">
    <property type="entry name" value="ATP-grasp fold, B domain"/>
    <property type="match status" value="1"/>
</dbReference>
<proteinExistence type="predicted"/>
<feature type="domain" description="L-amino acid ligase C-terminal" evidence="1">
    <location>
        <begin position="17"/>
        <end position="92"/>
    </location>
</feature>
<dbReference type="InterPro" id="IPR040570">
    <property type="entry name" value="LAL_C2"/>
</dbReference>
<dbReference type="EMBL" id="CAFBLK010000157">
    <property type="protein sequence ID" value="CAB4871920.1"/>
    <property type="molecule type" value="Genomic_DNA"/>
</dbReference>
<protein>
    <submittedName>
        <fullName evidence="2">Unannotated protein</fullName>
    </submittedName>
</protein>
<reference evidence="2" key="1">
    <citation type="submission" date="2020-05" db="EMBL/GenBank/DDBJ databases">
        <authorList>
            <person name="Chiriac C."/>
            <person name="Salcher M."/>
            <person name="Ghai R."/>
            <person name="Kavagutti S V."/>
        </authorList>
    </citation>
    <scope>NUCLEOTIDE SEQUENCE</scope>
</reference>
<sequence length="93" mass="9716">MSLEGLERELHASGVMMIPIPRAGTLIEVGGREEALAVSGIVGLEITVPPGRSLVPLPEGDRYLGFLFAKAATPAEVEASLRSAHALLTINIA</sequence>
<dbReference type="AlphaFoldDB" id="A0A6J7DRP0"/>
<evidence type="ECO:0000313" key="2">
    <source>
        <dbReference type="EMBL" id="CAB4871920.1"/>
    </source>
</evidence>
<evidence type="ECO:0000259" key="1">
    <source>
        <dbReference type="Pfam" id="PF18603"/>
    </source>
</evidence>
<dbReference type="Pfam" id="PF18603">
    <property type="entry name" value="LAL_C2"/>
    <property type="match status" value="1"/>
</dbReference>
<gene>
    <name evidence="2" type="ORF">UFOPK3317_00937</name>
</gene>
<name>A0A6J7DRP0_9ZZZZ</name>